<dbReference type="SUPFAM" id="SSF88946">
    <property type="entry name" value="Sigma2 domain of RNA polymerase sigma factors"/>
    <property type="match status" value="1"/>
</dbReference>
<protein>
    <recommendedName>
        <fullName evidence="7">RNA polymerase sigma-70 domain-containing protein</fullName>
    </recommendedName>
</protein>
<accession>E1ZSU1</accession>
<keyword evidence="5" id="KW-0804">Transcription</keyword>
<dbReference type="Pfam" id="PF04545">
    <property type="entry name" value="Sigma70_r4"/>
    <property type="match status" value="1"/>
</dbReference>
<evidence type="ECO:0000313" key="9">
    <source>
        <dbReference type="Proteomes" id="UP000008141"/>
    </source>
</evidence>
<evidence type="ECO:0000256" key="5">
    <source>
        <dbReference type="ARBA" id="ARBA00023163"/>
    </source>
</evidence>
<dbReference type="InterPro" id="IPR014284">
    <property type="entry name" value="RNA_pol_sigma-70_dom"/>
</dbReference>
<dbReference type="PANTHER" id="PTHR30603:SF47">
    <property type="entry name" value="RNA POLYMERASE SIGMA FACTOR SIGD, CHLOROPLASTIC"/>
    <property type="match status" value="1"/>
</dbReference>
<dbReference type="InterPro" id="IPR007627">
    <property type="entry name" value="RNA_pol_sigma70_r2"/>
</dbReference>
<dbReference type="PANTHER" id="PTHR30603">
    <property type="entry name" value="RNA POLYMERASE SIGMA FACTOR RPO"/>
    <property type="match status" value="1"/>
</dbReference>
<dbReference type="InterPro" id="IPR013325">
    <property type="entry name" value="RNA_pol_sigma_r2"/>
</dbReference>
<keyword evidence="4" id="KW-0238">DNA-binding</keyword>
<dbReference type="Pfam" id="PF04539">
    <property type="entry name" value="Sigma70_r3"/>
    <property type="match status" value="1"/>
</dbReference>
<dbReference type="OMA" id="IPIHMLN"/>
<dbReference type="KEGG" id="cvr:CHLNCDRAFT_33233"/>
<organism evidence="9">
    <name type="scientific">Chlorella variabilis</name>
    <name type="common">Green alga</name>
    <dbReference type="NCBI Taxonomy" id="554065"/>
    <lineage>
        <taxon>Eukaryota</taxon>
        <taxon>Viridiplantae</taxon>
        <taxon>Chlorophyta</taxon>
        <taxon>core chlorophytes</taxon>
        <taxon>Trebouxiophyceae</taxon>
        <taxon>Chlorellales</taxon>
        <taxon>Chlorellaceae</taxon>
        <taxon>Chlorella clade</taxon>
        <taxon>Chlorella</taxon>
    </lineage>
</organism>
<evidence type="ECO:0000256" key="6">
    <source>
        <dbReference type="SAM" id="MobiDB-lite"/>
    </source>
</evidence>
<name>E1ZSU1_CHLVA</name>
<reference evidence="8 9" key="1">
    <citation type="journal article" date="2010" name="Plant Cell">
        <title>The Chlorella variabilis NC64A genome reveals adaptation to photosymbiosis, coevolution with viruses, and cryptic sex.</title>
        <authorList>
            <person name="Blanc G."/>
            <person name="Duncan G."/>
            <person name="Agarkova I."/>
            <person name="Borodovsky M."/>
            <person name="Gurnon J."/>
            <person name="Kuo A."/>
            <person name="Lindquist E."/>
            <person name="Lucas S."/>
            <person name="Pangilinan J."/>
            <person name="Polle J."/>
            <person name="Salamov A."/>
            <person name="Terry A."/>
            <person name="Yamada T."/>
            <person name="Dunigan D.D."/>
            <person name="Grigoriev I.V."/>
            <person name="Claverie J.M."/>
            <person name="Van Etten J.L."/>
        </authorList>
    </citation>
    <scope>NUCLEOTIDE SEQUENCE [LARGE SCALE GENOMIC DNA]</scope>
    <source>
        <strain evidence="8 9">NC64A</strain>
    </source>
</reference>
<feature type="domain" description="RNA polymerase sigma-70" evidence="7">
    <location>
        <begin position="222"/>
        <end position="248"/>
    </location>
</feature>
<dbReference type="InterPro" id="IPR036388">
    <property type="entry name" value="WH-like_DNA-bd_sf"/>
</dbReference>
<dbReference type="EMBL" id="GL433868">
    <property type="protein sequence ID" value="EFN51063.1"/>
    <property type="molecule type" value="Genomic_DNA"/>
</dbReference>
<dbReference type="InParanoid" id="E1ZSU1"/>
<comment type="similarity">
    <text evidence="1">Belongs to the sigma-70 factor family.</text>
</comment>
<dbReference type="Pfam" id="PF04542">
    <property type="entry name" value="Sigma70_r2"/>
    <property type="match status" value="1"/>
</dbReference>
<dbReference type="Gene3D" id="1.10.10.10">
    <property type="entry name" value="Winged helix-like DNA-binding domain superfamily/Winged helix DNA-binding domain"/>
    <property type="match status" value="2"/>
</dbReference>
<dbReference type="InterPro" id="IPR007624">
    <property type="entry name" value="RNA_pol_sigma70_r3"/>
</dbReference>
<dbReference type="GeneID" id="17350513"/>
<dbReference type="InterPro" id="IPR013324">
    <property type="entry name" value="RNA_pol_sigma_r3/r4-like"/>
</dbReference>
<dbReference type="PRINTS" id="PR00046">
    <property type="entry name" value="SIGMA70FCT"/>
</dbReference>
<evidence type="ECO:0000256" key="4">
    <source>
        <dbReference type="ARBA" id="ARBA00023125"/>
    </source>
</evidence>
<dbReference type="SUPFAM" id="SSF88659">
    <property type="entry name" value="Sigma3 and sigma4 domains of RNA polymerase sigma factors"/>
    <property type="match status" value="2"/>
</dbReference>
<evidence type="ECO:0000256" key="3">
    <source>
        <dbReference type="ARBA" id="ARBA00023082"/>
    </source>
</evidence>
<evidence type="ECO:0000313" key="8">
    <source>
        <dbReference type="EMBL" id="EFN51063.1"/>
    </source>
</evidence>
<proteinExistence type="inferred from homology"/>
<feature type="region of interest" description="Disordered" evidence="6">
    <location>
        <begin position="268"/>
        <end position="288"/>
    </location>
</feature>
<dbReference type="NCBIfam" id="TIGR02937">
    <property type="entry name" value="sigma70-ECF"/>
    <property type="match status" value="1"/>
</dbReference>
<sequence>MQYNVRLVINIAKRYVGNGIDIVDLIPEGLVGLSKSLDRFDASKGFKFSTYAHWWIRQSISRAVCDQARVVRLPSHVCETLYRINRAITSMTEQRDEMPSYEEIAAAVDLPVRRVIHYLRLSKLPGGAASARDRPTQYLSGSSLKEVTYEALEDCAEDEDPGEEGEEEEAQHESIRQMTDLLLSTLEKRERNILRLRYGLLGWGPAAGGLSWDDNVDGGSMSLGEVASAYGLSKERIRQIEDKAMRALRKPWRQQLAQEIKFGEPISPSNLSHLASAQQMATEEGSWP</sequence>
<dbReference type="RefSeq" id="XP_005843165.1">
    <property type="nucleotide sequence ID" value="XM_005843103.1"/>
</dbReference>
<feature type="compositionally biased region" description="Acidic residues" evidence="6">
    <location>
        <begin position="155"/>
        <end position="170"/>
    </location>
</feature>
<dbReference type="InterPro" id="IPR000943">
    <property type="entry name" value="RNA_pol_sigma70"/>
</dbReference>
<dbReference type="AlphaFoldDB" id="E1ZSU1"/>
<dbReference type="eggNOG" id="ENOG502QVXR">
    <property type="taxonomic scope" value="Eukaryota"/>
</dbReference>
<dbReference type="GO" id="GO:0016987">
    <property type="term" value="F:sigma factor activity"/>
    <property type="evidence" value="ECO:0007669"/>
    <property type="project" value="UniProtKB-KW"/>
</dbReference>
<evidence type="ECO:0000259" key="7">
    <source>
        <dbReference type="PROSITE" id="PS00716"/>
    </source>
</evidence>
<keyword evidence="2" id="KW-0805">Transcription regulation</keyword>
<dbReference type="GO" id="GO:0006352">
    <property type="term" value="P:DNA-templated transcription initiation"/>
    <property type="evidence" value="ECO:0007669"/>
    <property type="project" value="InterPro"/>
</dbReference>
<keyword evidence="9" id="KW-1185">Reference proteome</keyword>
<gene>
    <name evidence="8" type="ORF">CHLNCDRAFT_33233</name>
</gene>
<feature type="compositionally biased region" description="Polar residues" evidence="6">
    <location>
        <begin position="268"/>
        <end position="281"/>
    </location>
</feature>
<dbReference type="OrthoDB" id="206108at2759"/>
<dbReference type="InterPro" id="IPR007630">
    <property type="entry name" value="RNA_pol_sigma70_r4"/>
</dbReference>
<dbReference type="PROSITE" id="PS00716">
    <property type="entry name" value="SIGMA70_2"/>
    <property type="match status" value="1"/>
</dbReference>
<dbReference type="Proteomes" id="UP000008141">
    <property type="component" value="Unassembled WGS sequence"/>
</dbReference>
<feature type="region of interest" description="Disordered" evidence="6">
    <location>
        <begin position="155"/>
        <end position="174"/>
    </location>
</feature>
<dbReference type="GO" id="GO:0003677">
    <property type="term" value="F:DNA binding"/>
    <property type="evidence" value="ECO:0007669"/>
    <property type="project" value="UniProtKB-KW"/>
</dbReference>
<evidence type="ECO:0000256" key="2">
    <source>
        <dbReference type="ARBA" id="ARBA00023015"/>
    </source>
</evidence>
<keyword evidence="3" id="KW-0731">Sigma factor</keyword>
<evidence type="ECO:0000256" key="1">
    <source>
        <dbReference type="ARBA" id="ARBA00007788"/>
    </source>
</evidence>
<dbReference type="Gene3D" id="1.10.601.10">
    <property type="entry name" value="RNA Polymerase Primary Sigma Factor"/>
    <property type="match status" value="1"/>
</dbReference>
<dbReference type="InterPro" id="IPR050239">
    <property type="entry name" value="Sigma-70_RNA_pol_init_factors"/>
</dbReference>